<dbReference type="WBParaSite" id="jg13658">
    <property type="protein sequence ID" value="jg13658"/>
    <property type="gene ID" value="jg13658"/>
</dbReference>
<keyword evidence="3" id="KW-1185">Reference proteome</keyword>
<dbReference type="Gene3D" id="3.90.1140.10">
    <property type="entry name" value="Cyclic phosphodiesterase"/>
    <property type="match status" value="1"/>
</dbReference>
<evidence type="ECO:0000313" key="4">
    <source>
        <dbReference type="WBParaSite" id="jg13658"/>
    </source>
</evidence>
<feature type="transmembrane region" description="Helical" evidence="1">
    <location>
        <begin position="12"/>
        <end position="36"/>
    </location>
</feature>
<dbReference type="AlphaFoldDB" id="A0A915CYM6"/>
<evidence type="ECO:0000256" key="1">
    <source>
        <dbReference type="SAM" id="Phobius"/>
    </source>
</evidence>
<dbReference type="PANTHER" id="PTHR15934">
    <property type="entry name" value="RNA 2',3'-CYCLIC PHOSPHODIESTERASE"/>
    <property type="match status" value="1"/>
</dbReference>
<evidence type="ECO:0000259" key="2">
    <source>
        <dbReference type="Pfam" id="PF10469"/>
    </source>
</evidence>
<organism evidence="3 4">
    <name type="scientific">Ditylenchus dipsaci</name>
    <dbReference type="NCBI Taxonomy" id="166011"/>
    <lineage>
        <taxon>Eukaryota</taxon>
        <taxon>Metazoa</taxon>
        <taxon>Ecdysozoa</taxon>
        <taxon>Nematoda</taxon>
        <taxon>Chromadorea</taxon>
        <taxon>Rhabditida</taxon>
        <taxon>Tylenchina</taxon>
        <taxon>Tylenchomorpha</taxon>
        <taxon>Sphaerularioidea</taxon>
        <taxon>Anguinidae</taxon>
        <taxon>Anguininae</taxon>
        <taxon>Ditylenchus</taxon>
    </lineage>
</organism>
<dbReference type="InterPro" id="IPR009097">
    <property type="entry name" value="Cyclic_Pdiesterase"/>
</dbReference>
<proteinExistence type="predicted"/>
<evidence type="ECO:0000313" key="3">
    <source>
        <dbReference type="Proteomes" id="UP000887574"/>
    </source>
</evidence>
<dbReference type="GO" id="GO:0034237">
    <property type="term" value="F:protein kinase A regulatory subunit binding"/>
    <property type="evidence" value="ECO:0007669"/>
    <property type="project" value="TreeGrafter"/>
</dbReference>
<reference evidence="4" key="1">
    <citation type="submission" date="2022-11" db="UniProtKB">
        <authorList>
            <consortium name="WormBaseParasite"/>
        </authorList>
    </citation>
    <scope>IDENTIFICATION</scope>
</reference>
<dbReference type="PANTHER" id="PTHR15934:SF2">
    <property type="entry name" value="A-KINASE ANCHOR PROTEIN 7-LIKE PHOSPHOESTERASE DOMAIN-CONTAINING PROTEIN"/>
    <property type="match status" value="1"/>
</dbReference>
<keyword evidence="1" id="KW-0812">Transmembrane</keyword>
<dbReference type="SUPFAM" id="SSF55144">
    <property type="entry name" value="LigT-like"/>
    <property type="match status" value="1"/>
</dbReference>
<dbReference type="InterPro" id="IPR052641">
    <property type="entry name" value="AKAP7_isoform_gamma"/>
</dbReference>
<keyword evidence="1" id="KW-0472">Membrane</keyword>
<sequence>MAPGMTDNWRSVAIGFLLLLWWIFKKVLWFILAIFVGEDEDQSKLHIQFHVYSEEIQKTFAKFFYSTASLHVTMLVVENLEKSDMHRAERALENAVKVIRKKYKKENPNICFDRLSSFCSRNNQVLYAAASQKDGSKQKLFEIKEILKAQFIKEEISVFYEKRPFHPHITIVNVKDSQINDELLVSKWKPFENQPNYFGTEVISGFKLSSMSSGKHECLHQIALQPQNNLKFPVLGFLTTLNFGGILKQYLQ</sequence>
<dbReference type="Proteomes" id="UP000887574">
    <property type="component" value="Unplaced"/>
</dbReference>
<dbReference type="GO" id="GO:0005829">
    <property type="term" value="C:cytosol"/>
    <property type="evidence" value="ECO:0007669"/>
    <property type="project" value="TreeGrafter"/>
</dbReference>
<dbReference type="Pfam" id="PF10469">
    <property type="entry name" value="AKAP7_NLS"/>
    <property type="match status" value="1"/>
</dbReference>
<feature type="domain" description="A-kinase anchor protein 7-like phosphoesterase" evidence="2">
    <location>
        <begin position="49"/>
        <end position="215"/>
    </location>
</feature>
<keyword evidence="1" id="KW-1133">Transmembrane helix</keyword>
<protein>
    <submittedName>
        <fullName evidence="4">A-kinase anchor protein 7-like phosphoesterase domain-containing protein</fullName>
    </submittedName>
</protein>
<accession>A0A915CYM6</accession>
<dbReference type="GO" id="GO:0010738">
    <property type="term" value="P:regulation of protein kinase A signaling"/>
    <property type="evidence" value="ECO:0007669"/>
    <property type="project" value="TreeGrafter"/>
</dbReference>
<name>A0A915CYM6_9BILA</name>
<dbReference type="InterPro" id="IPR019510">
    <property type="entry name" value="AKAP7-like_phosphoesterase"/>
</dbReference>